<dbReference type="Proteomes" id="UP000242181">
    <property type="component" value="Unassembled WGS sequence"/>
</dbReference>
<dbReference type="Gene3D" id="3.30.70.2330">
    <property type="match status" value="1"/>
</dbReference>
<comment type="caution">
    <text evidence="4">The sequence shown here is derived from an EMBL/GenBank/DDBJ whole genome shotgun (WGS) entry which is preliminary data.</text>
</comment>
<dbReference type="GO" id="GO:0003676">
    <property type="term" value="F:nucleic acid binding"/>
    <property type="evidence" value="ECO:0007669"/>
    <property type="project" value="InterPro"/>
</dbReference>
<evidence type="ECO:0000313" key="5">
    <source>
        <dbReference type="Proteomes" id="UP000242181"/>
    </source>
</evidence>
<keyword evidence="2" id="KW-0378">Hydrolase</keyword>
<protein>
    <recommendedName>
        <fullName evidence="3">HIRAN domain-containing protein</fullName>
    </recommendedName>
</protein>
<keyword evidence="1" id="KW-0479">Metal-binding</keyword>
<dbReference type="RefSeq" id="WP_146137308.1">
    <property type="nucleotide sequence ID" value="NZ_PXYH01000005.1"/>
</dbReference>
<accession>A0A2P7R5D0</accession>
<dbReference type="Pfam" id="PF08797">
    <property type="entry name" value="HIRAN"/>
    <property type="match status" value="1"/>
</dbReference>
<dbReference type="AlphaFoldDB" id="A0A2P7R5D0"/>
<dbReference type="EMBL" id="PXYH01000005">
    <property type="protein sequence ID" value="PSJ45430.1"/>
    <property type="molecule type" value="Genomic_DNA"/>
</dbReference>
<evidence type="ECO:0000256" key="1">
    <source>
        <dbReference type="ARBA" id="ARBA00022723"/>
    </source>
</evidence>
<evidence type="ECO:0000259" key="3">
    <source>
        <dbReference type="Pfam" id="PF08797"/>
    </source>
</evidence>
<feature type="domain" description="HIRAN" evidence="3">
    <location>
        <begin position="52"/>
        <end position="92"/>
    </location>
</feature>
<sequence length="159" mass="17252">MPALACDGQLRQSPLLLLGLRAACLPSFPHFHASLLRRRERPQTPPLFNTRHQNDNVHSRNAVEVVISGGEQIGFVPEEDAQDLAPLLDSGHKYTAHVKRLLTEGRSPIPVVFASVYRADADLSSKKGSATSSQQPVGSVLLRIFVVLVVVGLIIKACS</sequence>
<dbReference type="GO" id="GO:0008270">
    <property type="term" value="F:zinc ion binding"/>
    <property type="evidence" value="ECO:0007669"/>
    <property type="project" value="InterPro"/>
</dbReference>
<keyword evidence="5" id="KW-1185">Reference proteome</keyword>
<evidence type="ECO:0000313" key="4">
    <source>
        <dbReference type="EMBL" id="PSJ45430.1"/>
    </source>
</evidence>
<organism evidence="4 5">
    <name type="scientific">Zobellella taiwanensis</name>
    <dbReference type="NCBI Taxonomy" id="347535"/>
    <lineage>
        <taxon>Bacteria</taxon>
        <taxon>Pseudomonadati</taxon>
        <taxon>Pseudomonadota</taxon>
        <taxon>Gammaproteobacteria</taxon>
        <taxon>Aeromonadales</taxon>
        <taxon>Aeromonadaceae</taxon>
        <taxon>Zobellella</taxon>
    </lineage>
</organism>
<proteinExistence type="predicted"/>
<dbReference type="GO" id="GO:0016818">
    <property type="term" value="F:hydrolase activity, acting on acid anhydrides, in phosphorus-containing anhydrides"/>
    <property type="evidence" value="ECO:0007669"/>
    <property type="project" value="InterPro"/>
</dbReference>
<gene>
    <name evidence="4" type="ORF">C7I36_04995</name>
</gene>
<evidence type="ECO:0000256" key="2">
    <source>
        <dbReference type="ARBA" id="ARBA00022801"/>
    </source>
</evidence>
<name>A0A2P7R5D0_9GAMM</name>
<dbReference type="InterPro" id="IPR014905">
    <property type="entry name" value="HIRAN"/>
</dbReference>
<reference evidence="4 5" key="1">
    <citation type="submission" date="2018-03" db="EMBL/GenBank/DDBJ databases">
        <title>The draft genome of Zobellella taiwanensis JCM 13381.</title>
        <authorList>
            <person name="Liu L."/>
            <person name="Li L."/>
            <person name="Wang T."/>
            <person name="Zhang X."/>
            <person name="Liang L."/>
        </authorList>
    </citation>
    <scope>NUCLEOTIDE SEQUENCE [LARGE SCALE GENOMIC DNA]</scope>
    <source>
        <strain evidence="4 5">JCM 13381</strain>
    </source>
</reference>